<evidence type="ECO:0000313" key="4">
    <source>
        <dbReference type="Proteomes" id="UP001596395"/>
    </source>
</evidence>
<feature type="domain" description="DUF3592" evidence="2">
    <location>
        <begin position="41"/>
        <end position="129"/>
    </location>
</feature>
<feature type="transmembrane region" description="Helical" evidence="1">
    <location>
        <begin position="133"/>
        <end position="154"/>
    </location>
</feature>
<evidence type="ECO:0000313" key="3">
    <source>
        <dbReference type="EMBL" id="MFC6952268.1"/>
    </source>
</evidence>
<protein>
    <submittedName>
        <fullName evidence="3">DUF3592 domain-containing protein</fullName>
    </submittedName>
</protein>
<comment type="caution">
    <text evidence="3">The sequence shown here is derived from an EMBL/GenBank/DDBJ whole genome shotgun (WGS) entry which is preliminary data.</text>
</comment>
<name>A0ABD5VBK5_9EURY</name>
<dbReference type="Proteomes" id="UP001596395">
    <property type="component" value="Unassembled WGS sequence"/>
</dbReference>
<proteinExistence type="predicted"/>
<organism evidence="3 4">
    <name type="scientific">Halorubellus litoreus</name>
    <dbReference type="NCBI Taxonomy" id="755308"/>
    <lineage>
        <taxon>Archaea</taxon>
        <taxon>Methanobacteriati</taxon>
        <taxon>Methanobacteriota</taxon>
        <taxon>Stenosarchaea group</taxon>
        <taxon>Halobacteria</taxon>
        <taxon>Halobacteriales</taxon>
        <taxon>Halorubellaceae</taxon>
        <taxon>Halorubellus</taxon>
    </lineage>
</organism>
<keyword evidence="1" id="KW-1133">Transmembrane helix</keyword>
<keyword evidence="4" id="KW-1185">Reference proteome</keyword>
<feature type="transmembrane region" description="Helical" evidence="1">
    <location>
        <begin position="6"/>
        <end position="28"/>
    </location>
</feature>
<dbReference type="InterPro" id="IPR021994">
    <property type="entry name" value="DUF3592"/>
</dbReference>
<dbReference type="Pfam" id="PF12158">
    <property type="entry name" value="DUF3592"/>
    <property type="match status" value="1"/>
</dbReference>
<keyword evidence="1" id="KW-0472">Membrane</keyword>
<evidence type="ECO:0000259" key="2">
    <source>
        <dbReference type="Pfam" id="PF12158"/>
    </source>
</evidence>
<dbReference type="EMBL" id="JBHSXN010000001">
    <property type="protein sequence ID" value="MFC6952268.1"/>
    <property type="molecule type" value="Genomic_DNA"/>
</dbReference>
<gene>
    <name evidence="3" type="ORF">ACFQGB_05285</name>
</gene>
<accession>A0ABD5VBK5</accession>
<reference evidence="3 4" key="1">
    <citation type="journal article" date="2019" name="Int. J. Syst. Evol. Microbiol.">
        <title>The Global Catalogue of Microorganisms (GCM) 10K type strain sequencing project: providing services to taxonomists for standard genome sequencing and annotation.</title>
        <authorList>
            <consortium name="The Broad Institute Genomics Platform"/>
            <consortium name="The Broad Institute Genome Sequencing Center for Infectious Disease"/>
            <person name="Wu L."/>
            <person name="Ma J."/>
        </authorList>
    </citation>
    <scope>NUCLEOTIDE SEQUENCE [LARGE SCALE GENOMIC DNA]</scope>
    <source>
        <strain evidence="3 4">GX26</strain>
    </source>
</reference>
<sequence>MVARQLVAVVLMVVFGLVFAGVGGYLYVEEQRAIENSEPVAATVVSAEVVVETDRDSDGDVTRSYRPEVVYRYEVDGESYEGDNVIPGPGSVSKGRSWATRIVDEHPPGANVTAYVDRDGASKAFLVKERQTLFHAIFVGVGLFTSLAGVAWLGRLALFAR</sequence>
<dbReference type="RefSeq" id="WP_336349257.1">
    <property type="nucleotide sequence ID" value="NZ_JAZAQL010000001.1"/>
</dbReference>
<keyword evidence="1" id="KW-0812">Transmembrane</keyword>
<dbReference type="AlphaFoldDB" id="A0ABD5VBK5"/>
<evidence type="ECO:0000256" key="1">
    <source>
        <dbReference type="SAM" id="Phobius"/>
    </source>
</evidence>